<protein>
    <recommendedName>
        <fullName evidence="1">D-glycero-beta-D-manno-heptose 1-phosphate adenylyltransferase</fullName>
        <ecNumber evidence="1">2.7.7.70</ecNumber>
    </recommendedName>
</protein>
<dbReference type="STRING" id="206665.SAMN04488516_10558"/>
<dbReference type="Gene3D" id="3.40.50.620">
    <property type="entry name" value="HUPs"/>
    <property type="match status" value="1"/>
</dbReference>
<dbReference type="InterPro" id="IPR014729">
    <property type="entry name" value="Rossmann-like_a/b/a_fold"/>
</dbReference>
<evidence type="ECO:0000256" key="2">
    <source>
        <dbReference type="ARBA" id="ARBA00022679"/>
    </source>
</evidence>
<dbReference type="InterPro" id="IPR050385">
    <property type="entry name" value="Archaeal_FAD_synthase"/>
</dbReference>
<dbReference type="PANTHER" id="PTHR43793:SF2">
    <property type="entry name" value="BIFUNCTIONAL PROTEIN HLDE"/>
    <property type="match status" value="1"/>
</dbReference>
<dbReference type="SUPFAM" id="SSF52374">
    <property type="entry name" value="Nucleotidylyl transferase"/>
    <property type="match status" value="1"/>
</dbReference>
<evidence type="ECO:0000313" key="9">
    <source>
        <dbReference type="EMBL" id="SDN70699.1"/>
    </source>
</evidence>
<evidence type="ECO:0000313" key="10">
    <source>
        <dbReference type="Proteomes" id="UP000199602"/>
    </source>
</evidence>
<evidence type="ECO:0000256" key="1">
    <source>
        <dbReference type="ARBA" id="ARBA00012519"/>
    </source>
</evidence>
<dbReference type="InterPro" id="IPR004821">
    <property type="entry name" value="Cyt_trans-like"/>
</dbReference>
<dbReference type="AlphaFoldDB" id="A0A1H0DKW5"/>
<keyword evidence="10" id="KW-1185">Reference proteome</keyword>
<gene>
    <name evidence="9" type="ORF">SAMN04488516_10558</name>
</gene>
<feature type="domain" description="Cytidyltransferase-like" evidence="8">
    <location>
        <begin position="24"/>
        <end position="149"/>
    </location>
</feature>
<dbReference type="InterPro" id="IPR011914">
    <property type="entry name" value="RfaE_dom_II"/>
</dbReference>
<dbReference type="NCBIfam" id="TIGR02199">
    <property type="entry name" value="rfaE_dom_II"/>
    <property type="match status" value="1"/>
</dbReference>
<sequence length="159" mass="17997">MDKLIGLNEFLNLKKKFKHKTIVFTNGCFDILHPGHVDYLTKAKQLGDILVIGLNSDSSIRRIKGPKRPINSEKDRARVLSALSCVDFIIIFQEDTPHKLISKIQPDILVKGGDWPVEKIVGRDVVLKKGGKVLNIKLLEGYSTTKIIEKIIHNYIKNK</sequence>
<dbReference type="PANTHER" id="PTHR43793">
    <property type="entry name" value="FAD SYNTHASE"/>
    <property type="match status" value="1"/>
</dbReference>
<keyword evidence="6" id="KW-0119">Carbohydrate metabolism</keyword>
<dbReference type="NCBIfam" id="TIGR00125">
    <property type="entry name" value="cyt_tran_rel"/>
    <property type="match status" value="1"/>
</dbReference>
<keyword evidence="3" id="KW-0548">Nucleotidyltransferase</keyword>
<dbReference type="OrthoDB" id="9795543at2"/>
<dbReference type="GO" id="GO:0016779">
    <property type="term" value="F:nucleotidyltransferase activity"/>
    <property type="evidence" value="ECO:0007669"/>
    <property type="project" value="UniProtKB-KW"/>
</dbReference>
<reference evidence="9 10" key="1">
    <citation type="submission" date="2016-10" db="EMBL/GenBank/DDBJ databases">
        <authorList>
            <person name="de Groot N.N."/>
        </authorList>
    </citation>
    <scope>NUCLEOTIDE SEQUENCE [LARGE SCALE GENOMIC DNA]</scope>
    <source>
        <strain evidence="9 10">DSM 15269</strain>
    </source>
</reference>
<evidence type="ECO:0000256" key="6">
    <source>
        <dbReference type="ARBA" id="ARBA00023277"/>
    </source>
</evidence>
<dbReference type="EC" id="2.7.7.70" evidence="1"/>
<evidence type="ECO:0000259" key="8">
    <source>
        <dbReference type="Pfam" id="PF01467"/>
    </source>
</evidence>
<evidence type="ECO:0000256" key="7">
    <source>
        <dbReference type="ARBA" id="ARBA00047428"/>
    </source>
</evidence>
<organism evidence="9 10">
    <name type="scientific">Desulfonauticus submarinus</name>
    <dbReference type="NCBI Taxonomy" id="206665"/>
    <lineage>
        <taxon>Bacteria</taxon>
        <taxon>Pseudomonadati</taxon>
        <taxon>Thermodesulfobacteriota</taxon>
        <taxon>Desulfovibrionia</taxon>
        <taxon>Desulfovibrionales</taxon>
        <taxon>Desulfonauticaceae</taxon>
        <taxon>Desulfonauticus</taxon>
    </lineage>
</organism>
<dbReference type="GO" id="GO:0005524">
    <property type="term" value="F:ATP binding"/>
    <property type="evidence" value="ECO:0007669"/>
    <property type="project" value="UniProtKB-KW"/>
</dbReference>
<dbReference type="EMBL" id="FNIN01000005">
    <property type="protein sequence ID" value="SDN70699.1"/>
    <property type="molecule type" value="Genomic_DNA"/>
</dbReference>
<evidence type="ECO:0000256" key="4">
    <source>
        <dbReference type="ARBA" id="ARBA00022741"/>
    </source>
</evidence>
<accession>A0A1H0DKW5</accession>
<dbReference type="GO" id="GO:0005975">
    <property type="term" value="P:carbohydrate metabolic process"/>
    <property type="evidence" value="ECO:0007669"/>
    <property type="project" value="InterPro"/>
</dbReference>
<keyword evidence="4" id="KW-0547">Nucleotide-binding</keyword>
<evidence type="ECO:0000256" key="5">
    <source>
        <dbReference type="ARBA" id="ARBA00022840"/>
    </source>
</evidence>
<evidence type="ECO:0000256" key="3">
    <source>
        <dbReference type="ARBA" id="ARBA00022695"/>
    </source>
</evidence>
<keyword evidence="5" id="KW-0067">ATP-binding</keyword>
<comment type="catalytic activity">
    <reaction evidence="7">
        <text>D-glycero-beta-D-manno-heptose 1-phosphate + ATP + H(+) = ADP-D-glycero-beta-D-manno-heptose + diphosphate</text>
        <dbReference type="Rhea" id="RHEA:27465"/>
        <dbReference type="ChEBI" id="CHEBI:15378"/>
        <dbReference type="ChEBI" id="CHEBI:30616"/>
        <dbReference type="ChEBI" id="CHEBI:33019"/>
        <dbReference type="ChEBI" id="CHEBI:59967"/>
        <dbReference type="ChEBI" id="CHEBI:61593"/>
        <dbReference type="EC" id="2.7.7.70"/>
    </reaction>
</comment>
<name>A0A1H0DKW5_9BACT</name>
<dbReference type="RefSeq" id="WP_092065077.1">
    <property type="nucleotide sequence ID" value="NZ_FNIN01000005.1"/>
</dbReference>
<keyword evidence="2" id="KW-0808">Transferase</keyword>
<dbReference type="GO" id="GO:0016773">
    <property type="term" value="F:phosphotransferase activity, alcohol group as acceptor"/>
    <property type="evidence" value="ECO:0007669"/>
    <property type="project" value="InterPro"/>
</dbReference>
<dbReference type="Pfam" id="PF01467">
    <property type="entry name" value="CTP_transf_like"/>
    <property type="match status" value="1"/>
</dbReference>
<proteinExistence type="predicted"/>
<dbReference type="Proteomes" id="UP000199602">
    <property type="component" value="Unassembled WGS sequence"/>
</dbReference>